<protein>
    <submittedName>
        <fullName evidence="7">NADPH dehydrogenase</fullName>
        <ecNumber evidence="7">1.6.99.1</ecNumber>
    </submittedName>
</protein>
<dbReference type="InterPro" id="IPR044152">
    <property type="entry name" value="YqjM-like"/>
</dbReference>
<evidence type="ECO:0000256" key="1">
    <source>
        <dbReference type="ARBA" id="ARBA00001917"/>
    </source>
</evidence>
<evidence type="ECO:0000313" key="7">
    <source>
        <dbReference type="EMBL" id="SLN62393.1"/>
    </source>
</evidence>
<evidence type="ECO:0000256" key="4">
    <source>
        <dbReference type="ARBA" id="ARBA00022857"/>
    </source>
</evidence>
<evidence type="ECO:0000256" key="3">
    <source>
        <dbReference type="ARBA" id="ARBA00022643"/>
    </source>
</evidence>
<dbReference type="GO" id="GO:0050661">
    <property type="term" value="F:NADP binding"/>
    <property type="evidence" value="ECO:0007669"/>
    <property type="project" value="InterPro"/>
</dbReference>
<evidence type="ECO:0000313" key="8">
    <source>
        <dbReference type="Proteomes" id="UP000193061"/>
    </source>
</evidence>
<organism evidence="7 8">
    <name type="scientific">Roseovarius albus</name>
    <dbReference type="NCBI Taxonomy" id="1247867"/>
    <lineage>
        <taxon>Bacteria</taxon>
        <taxon>Pseudomonadati</taxon>
        <taxon>Pseudomonadota</taxon>
        <taxon>Alphaproteobacteria</taxon>
        <taxon>Rhodobacterales</taxon>
        <taxon>Roseobacteraceae</taxon>
        <taxon>Roseovarius</taxon>
    </lineage>
</organism>
<dbReference type="RefSeq" id="WP_085806944.1">
    <property type="nucleotide sequence ID" value="NZ_FWFX01000011.1"/>
</dbReference>
<dbReference type="PANTHER" id="PTHR43303:SF4">
    <property type="entry name" value="NADPH DEHYDROGENASE C23G7.10C-RELATED"/>
    <property type="match status" value="1"/>
</dbReference>
<dbReference type="GO" id="GO:0003959">
    <property type="term" value="F:NADPH dehydrogenase activity"/>
    <property type="evidence" value="ECO:0007669"/>
    <property type="project" value="UniProtKB-EC"/>
</dbReference>
<keyword evidence="4" id="KW-0521">NADP</keyword>
<proteinExistence type="predicted"/>
<dbReference type="AlphaFoldDB" id="A0A1X6ZVN1"/>
<dbReference type="EMBL" id="FWFX01000011">
    <property type="protein sequence ID" value="SLN62393.1"/>
    <property type="molecule type" value="Genomic_DNA"/>
</dbReference>
<keyword evidence="8" id="KW-1185">Reference proteome</keyword>
<gene>
    <name evidence="7" type="primary">namA_2</name>
    <name evidence="7" type="ORF">ROA7450_03268</name>
</gene>
<dbReference type="OrthoDB" id="9784632at2"/>
<evidence type="ECO:0000256" key="5">
    <source>
        <dbReference type="ARBA" id="ARBA00023002"/>
    </source>
</evidence>
<evidence type="ECO:0000256" key="2">
    <source>
        <dbReference type="ARBA" id="ARBA00022630"/>
    </source>
</evidence>
<dbReference type="Proteomes" id="UP000193061">
    <property type="component" value="Unassembled WGS sequence"/>
</dbReference>
<dbReference type="EC" id="1.6.99.1" evidence="7"/>
<dbReference type="InterPro" id="IPR001155">
    <property type="entry name" value="OxRdtase_FMN_N"/>
</dbReference>
<evidence type="ECO:0000259" key="6">
    <source>
        <dbReference type="Pfam" id="PF00724"/>
    </source>
</evidence>
<reference evidence="7 8" key="1">
    <citation type="submission" date="2017-03" db="EMBL/GenBank/DDBJ databases">
        <authorList>
            <person name="Afonso C.L."/>
            <person name="Miller P.J."/>
            <person name="Scott M.A."/>
            <person name="Spackman E."/>
            <person name="Goraichik I."/>
            <person name="Dimitrov K.M."/>
            <person name="Suarez D.L."/>
            <person name="Swayne D.E."/>
        </authorList>
    </citation>
    <scope>NUCLEOTIDE SEQUENCE [LARGE SCALE GENOMIC DNA]</scope>
    <source>
        <strain evidence="7 8">CECT 7450</strain>
    </source>
</reference>
<comment type="cofactor">
    <cofactor evidence="1">
        <name>FMN</name>
        <dbReference type="ChEBI" id="CHEBI:58210"/>
    </cofactor>
</comment>
<dbReference type="InterPro" id="IPR013785">
    <property type="entry name" value="Aldolase_TIM"/>
</dbReference>
<sequence>MLLTPLKINNVSFKNRIGMSPMCQYASTDGVASDWHMVHLGARAVGGVGLIMAECTAVSPTGRISNGCAGLWNDRQADRLEPIVAFQKSFGAVTGIQISHSGRKGSAATALEGGSHLDANDPLGWETVGPVDVAFDPDGTRLWQEPRALSIPEIRDIQAQFVRSAELARDVGYDLLEVHCAHGYLLHSFLTNLVNTRADAYGGDLKSRARFLLETVEHVRAVWPEDRVLSVRLSVHDFAVGGLTLRETAQVGTWLKERGVDILDCSGGGAVPEARGAIGNRTAEQPEMAGEIRKETDLPVMAVGGVTTPEQAEHLVANHKADIVLLGREMMRNPHWAFTAAQALGAETRHVLAEQYGFFVGST</sequence>
<feature type="domain" description="NADH:flavin oxidoreductase/NADH oxidase N-terminal" evidence="6">
    <location>
        <begin position="2"/>
        <end position="344"/>
    </location>
</feature>
<dbReference type="CDD" id="cd02932">
    <property type="entry name" value="OYE_YqiM_FMN"/>
    <property type="match status" value="1"/>
</dbReference>
<keyword evidence="5 7" id="KW-0560">Oxidoreductase</keyword>
<dbReference type="SUPFAM" id="SSF51395">
    <property type="entry name" value="FMN-linked oxidoreductases"/>
    <property type="match status" value="1"/>
</dbReference>
<accession>A0A1X6ZVN1</accession>
<dbReference type="Gene3D" id="3.20.20.70">
    <property type="entry name" value="Aldolase class I"/>
    <property type="match status" value="1"/>
</dbReference>
<name>A0A1X6ZVN1_9RHOB</name>
<keyword evidence="3" id="KW-0288">FMN</keyword>
<keyword evidence="2" id="KW-0285">Flavoprotein</keyword>
<dbReference type="Pfam" id="PF00724">
    <property type="entry name" value="Oxidored_FMN"/>
    <property type="match status" value="1"/>
</dbReference>
<dbReference type="PANTHER" id="PTHR43303">
    <property type="entry name" value="NADPH DEHYDROGENASE C23G7.10C-RELATED"/>
    <property type="match status" value="1"/>
</dbReference>
<dbReference type="GO" id="GO:0010181">
    <property type="term" value="F:FMN binding"/>
    <property type="evidence" value="ECO:0007669"/>
    <property type="project" value="InterPro"/>
</dbReference>